<evidence type="ECO:0000259" key="5">
    <source>
        <dbReference type="PROSITE" id="PS50932"/>
    </source>
</evidence>
<accession>A0A8J3DWR7</accession>
<name>A0A8J3DWR7_9BACL</name>
<keyword evidence="3" id="KW-0238">DNA-binding</keyword>
<evidence type="ECO:0000313" key="7">
    <source>
        <dbReference type="EMBL" id="GGE44339.1"/>
    </source>
</evidence>
<dbReference type="CDD" id="cd01392">
    <property type="entry name" value="HTH_LacI"/>
    <property type="match status" value="1"/>
</dbReference>
<dbReference type="Proteomes" id="UP000628775">
    <property type="component" value="Unassembled WGS sequence"/>
</dbReference>
<dbReference type="Gene3D" id="3.40.50.2300">
    <property type="match status" value="2"/>
</dbReference>
<dbReference type="RefSeq" id="WP_188694110.1">
    <property type="nucleotide sequence ID" value="NZ_BMIR01000010.1"/>
</dbReference>
<keyword evidence="8" id="KW-1185">Reference proteome</keyword>
<dbReference type="InterPro" id="IPR001387">
    <property type="entry name" value="Cro/C1-type_HTH"/>
</dbReference>
<dbReference type="InterPro" id="IPR028082">
    <property type="entry name" value="Peripla_BP_I"/>
</dbReference>
<evidence type="ECO:0000313" key="8">
    <source>
        <dbReference type="Proteomes" id="UP000628775"/>
    </source>
</evidence>
<dbReference type="AlphaFoldDB" id="A0A8J3DWR7"/>
<evidence type="ECO:0000256" key="4">
    <source>
        <dbReference type="ARBA" id="ARBA00023163"/>
    </source>
</evidence>
<sequence>MKRVTMADVAERAGVSKSTVSQYLNQRYEYMGEETKKKIAEVIDATGYQANTLARSLKQKRTFTIGVIVANILHIFSTQVIRAIEDVCHQQDISVIVCNADDDPKKEEKYITMLRAKQVDGLIVFPTGENKTLYDQMVQERYPLVFVDRLVEGLSVDTFLLDNKAALRLAVDYLVEKQHRYIAIITTSLIRHVTPRVERISGYRIALEQHDLPIHEEYIQGVNVEDISIALAHLLALTPRPTAIIAGNDLTLMEILKSIKRDKKHIPNDFALLGIDDVAYAPLFEPPLTTIAQPAFQIGEAAARCLLEKINSESMNDRRQPGIHRFQPKLVVRASC</sequence>
<reference evidence="7" key="2">
    <citation type="submission" date="2020-09" db="EMBL/GenBank/DDBJ databases">
        <authorList>
            <person name="Sun Q."/>
            <person name="Zhou Y."/>
        </authorList>
    </citation>
    <scope>NUCLEOTIDE SEQUENCE</scope>
    <source>
        <strain evidence="7">CGMCC 1.15371</strain>
    </source>
</reference>
<dbReference type="GO" id="GO:0000976">
    <property type="term" value="F:transcription cis-regulatory region binding"/>
    <property type="evidence" value="ECO:0007669"/>
    <property type="project" value="TreeGrafter"/>
</dbReference>
<evidence type="ECO:0000259" key="6">
    <source>
        <dbReference type="PROSITE" id="PS50943"/>
    </source>
</evidence>
<dbReference type="EMBL" id="BMIR01000010">
    <property type="protein sequence ID" value="GGE44339.1"/>
    <property type="molecule type" value="Genomic_DNA"/>
</dbReference>
<dbReference type="PROSITE" id="PS50932">
    <property type="entry name" value="HTH_LACI_2"/>
    <property type="match status" value="1"/>
</dbReference>
<dbReference type="Pfam" id="PF00356">
    <property type="entry name" value="LacI"/>
    <property type="match status" value="1"/>
</dbReference>
<dbReference type="PROSITE" id="PS50943">
    <property type="entry name" value="HTH_CROC1"/>
    <property type="match status" value="1"/>
</dbReference>
<dbReference type="InterPro" id="IPR010982">
    <property type="entry name" value="Lambda_DNA-bd_dom_sf"/>
</dbReference>
<evidence type="ECO:0000256" key="2">
    <source>
        <dbReference type="ARBA" id="ARBA00023015"/>
    </source>
</evidence>
<dbReference type="InterPro" id="IPR000843">
    <property type="entry name" value="HTH_LacI"/>
</dbReference>
<dbReference type="Gene3D" id="1.10.260.40">
    <property type="entry name" value="lambda repressor-like DNA-binding domains"/>
    <property type="match status" value="1"/>
</dbReference>
<dbReference type="SUPFAM" id="SSF47413">
    <property type="entry name" value="lambda repressor-like DNA-binding domains"/>
    <property type="match status" value="1"/>
</dbReference>
<gene>
    <name evidence="7" type="ORF">GCM10011391_23910</name>
</gene>
<proteinExistence type="predicted"/>
<reference evidence="7" key="1">
    <citation type="journal article" date="2014" name="Int. J. Syst. Evol. Microbiol.">
        <title>Complete genome sequence of Corynebacterium casei LMG S-19264T (=DSM 44701T), isolated from a smear-ripened cheese.</title>
        <authorList>
            <consortium name="US DOE Joint Genome Institute (JGI-PGF)"/>
            <person name="Walter F."/>
            <person name="Albersmeier A."/>
            <person name="Kalinowski J."/>
            <person name="Ruckert C."/>
        </authorList>
    </citation>
    <scope>NUCLEOTIDE SEQUENCE</scope>
    <source>
        <strain evidence="7">CGMCC 1.15371</strain>
    </source>
</reference>
<evidence type="ECO:0000256" key="1">
    <source>
        <dbReference type="ARBA" id="ARBA00022491"/>
    </source>
</evidence>
<dbReference type="PANTHER" id="PTHR30146">
    <property type="entry name" value="LACI-RELATED TRANSCRIPTIONAL REPRESSOR"/>
    <property type="match status" value="1"/>
</dbReference>
<keyword evidence="2" id="KW-0805">Transcription regulation</keyword>
<keyword evidence="1" id="KW-0678">Repressor</keyword>
<feature type="domain" description="HTH cro/C1-type" evidence="6">
    <location>
        <begin position="2"/>
        <end position="49"/>
    </location>
</feature>
<protein>
    <submittedName>
        <fullName evidence="7">LacI family transcriptional regulator</fullName>
    </submittedName>
</protein>
<dbReference type="SUPFAM" id="SSF53822">
    <property type="entry name" value="Periplasmic binding protein-like I"/>
    <property type="match status" value="1"/>
</dbReference>
<organism evidence="7 8">
    <name type="scientific">Pullulanibacillus camelliae</name>
    <dbReference type="NCBI Taxonomy" id="1707096"/>
    <lineage>
        <taxon>Bacteria</taxon>
        <taxon>Bacillati</taxon>
        <taxon>Bacillota</taxon>
        <taxon>Bacilli</taxon>
        <taxon>Bacillales</taxon>
        <taxon>Sporolactobacillaceae</taxon>
        <taxon>Pullulanibacillus</taxon>
    </lineage>
</organism>
<dbReference type="CDD" id="cd19977">
    <property type="entry name" value="PBP1_EndR-like"/>
    <property type="match status" value="1"/>
</dbReference>
<feature type="domain" description="HTH lacI-type" evidence="5">
    <location>
        <begin position="4"/>
        <end position="59"/>
    </location>
</feature>
<dbReference type="PROSITE" id="PS00356">
    <property type="entry name" value="HTH_LACI_1"/>
    <property type="match status" value="1"/>
</dbReference>
<dbReference type="InterPro" id="IPR046335">
    <property type="entry name" value="LacI/GalR-like_sensor"/>
</dbReference>
<comment type="caution">
    <text evidence="7">The sequence shown here is derived from an EMBL/GenBank/DDBJ whole genome shotgun (WGS) entry which is preliminary data.</text>
</comment>
<dbReference type="PANTHER" id="PTHR30146:SF148">
    <property type="entry name" value="HTH-TYPE TRANSCRIPTIONAL REPRESSOR PURR-RELATED"/>
    <property type="match status" value="1"/>
</dbReference>
<evidence type="ECO:0000256" key="3">
    <source>
        <dbReference type="ARBA" id="ARBA00023125"/>
    </source>
</evidence>
<dbReference type="SMART" id="SM00354">
    <property type="entry name" value="HTH_LACI"/>
    <property type="match status" value="1"/>
</dbReference>
<dbReference type="GO" id="GO:0003700">
    <property type="term" value="F:DNA-binding transcription factor activity"/>
    <property type="evidence" value="ECO:0007669"/>
    <property type="project" value="TreeGrafter"/>
</dbReference>
<keyword evidence="4" id="KW-0804">Transcription</keyword>
<dbReference type="Pfam" id="PF13377">
    <property type="entry name" value="Peripla_BP_3"/>
    <property type="match status" value="1"/>
</dbReference>